<dbReference type="Proteomes" id="UP000314294">
    <property type="component" value="Unassembled WGS sequence"/>
</dbReference>
<dbReference type="AlphaFoldDB" id="A0A4Z2FEX4"/>
<organism evidence="5 6">
    <name type="scientific">Liparis tanakae</name>
    <name type="common">Tanaka's snailfish</name>
    <dbReference type="NCBI Taxonomy" id="230148"/>
    <lineage>
        <taxon>Eukaryota</taxon>
        <taxon>Metazoa</taxon>
        <taxon>Chordata</taxon>
        <taxon>Craniata</taxon>
        <taxon>Vertebrata</taxon>
        <taxon>Euteleostomi</taxon>
        <taxon>Actinopterygii</taxon>
        <taxon>Neopterygii</taxon>
        <taxon>Teleostei</taxon>
        <taxon>Neoteleostei</taxon>
        <taxon>Acanthomorphata</taxon>
        <taxon>Eupercaria</taxon>
        <taxon>Perciformes</taxon>
        <taxon>Cottioidei</taxon>
        <taxon>Cottales</taxon>
        <taxon>Liparidae</taxon>
        <taxon>Liparis</taxon>
    </lineage>
</organism>
<evidence type="ECO:0000256" key="1">
    <source>
        <dbReference type="ARBA" id="ARBA00022536"/>
    </source>
</evidence>
<keyword evidence="6" id="KW-1185">Reference proteome</keyword>
<dbReference type="InterPro" id="IPR000742">
    <property type="entry name" value="EGF"/>
</dbReference>
<evidence type="ECO:0000313" key="5">
    <source>
        <dbReference type="EMBL" id="TNN39491.1"/>
    </source>
</evidence>
<evidence type="ECO:0000259" key="4">
    <source>
        <dbReference type="PROSITE" id="PS50026"/>
    </source>
</evidence>
<comment type="caution">
    <text evidence="5">The sequence shown here is derived from an EMBL/GenBank/DDBJ whole genome shotgun (WGS) entry which is preliminary data.</text>
</comment>
<dbReference type="PROSITE" id="PS50026">
    <property type="entry name" value="EGF_3"/>
    <property type="match status" value="1"/>
</dbReference>
<evidence type="ECO:0000256" key="2">
    <source>
        <dbReference type="ARBA" id="ARBA00023157"/>
    </source>
</evidence>
<dbReference type="Pfam" id="PF07645">
    <property type="entry name" value="EGF_CA"/>
    <property type="match status" value="2"/>
</dbReference>
<dbReference type="PROSITE" id="PS01187">
    <property type="entry name" value="EGF_CA"/>
    <property type="match status" value="1"/>
</dbReference>
<evidence type="ECO:0000256" key="3">
    <source>
        <dbReference type="PROSITE-ProRule" id="PRU00076"/>
    </source>
</evidence>
<dbReference type="GO" id="GO:0005509">
    <property type="term" value="F:calcium ion binding"/>
    <property type="evidence" value="ECO:0007669"/>
    <property type="project" value="InterPro"/>
</dbReference>
<proteinExistence type="predicted"/>
<evidence type="ECO:0000313" key="6">
    <source>
        <dbReference type="Proteomes" id="UP000314294"/>
    </source>
</evidence>
<dbReference type="InterPro" id="IPR018097">
    <property type="entry name" value="EGF_Ca-bd_CS"/>
</dbReference>
<sequence>MCFFKIKETAFLRNTITECLPCGVGGQPPPPGPTPGPAQSVLQPQPLTQCPPGTCFTQSMCLRSESGGFRCAACPEGSAGDGVRCADVDELHPCHRGVRCVNTAPGFRCEDCPPGYSGPEVSGVGAAYAEAHRQVCHDVDECLGPTANGGCTANSRCHNTDGSFRCGECDAGFTGDQTRGCRGARLCPNGRPDPCDAHAQCVVERDGSISCEVSERTATRRAVHAPLGHDRAAQGVRGSSCNPKVVGSIPALPVEVSMSKALNPQLQLGYLCSVYLYSVQ</sequence>
<dbReference type="SMART" id="SM00179">
    <property type="entry name" value="EGF_CA"/>
    <property type="match status" value="2"/>
</dbReference>
<comment type="caution">
    <text evidence="3">Lacks conserved residue(s) required for the propagation of feature annotation.</text>
</comment>
<name>A0A4Z2FEX4_9TELE</name>
<keyword evidence="1 3" id="KW-0245">EGF-like domain</keyword>
<keyword evidence="2" id="KW-1015">Disulfide bond</keyword>
<dbReference type="InterPro" id="IPR001881">
    <property type="entry name" value="EGF-like_Ca-bd_dom"/>
</dbReference>
<dbReference type="OrthoDB" id="14563at2759"/>
<dbReference type="InterPro" id="IPR049883">
    <property type="entry name" value="NOTCH1_EGF-like"/>
</dbReference>
<protein>
    <submittedName>
        <fullName evidence="5">Thrombospondin-4-B</fullName>
    </submittedName>
</protein>
<dbReference type="EMBL" id="SRLO01001275">
    <property type="protein sequence ID" value="TNN39491.1"/>
    <property type="molecule type" value="Genomic_DNA"/>
</dbReference>
<dbReference type="SMART" id="SM00181">
    <property type="entry name" value="EGF"/>
    <property type="match status" value="3"/>
</dbReference>
<dbReference type="PANTHER" id="PTHR10199">
    <property type="entry name" value="THROMBOSPONDIN"/>
    <property type="match status" value="1"/>
</dbReference>
<reference evidence="5 6" key="1">
    <citation type="submission" date="2019-03" db="EMBL/GenBank/DDBJ databases">
        <title>First draft genome of Liparis tanakae, snailfish: a comprehensive survey of snailfish specific genes.</title>
        <authorList>
            <person name="Kim W."/>
            <person name="Song I."/>
            <person name="Jeong J.-H."/>
            <person name="Kim D."/>
            <person name="Kim S."/>
            <person name="Ryu S."/>
            <person name="Song J.Y."/>
            <person name="Lee S.K."/>
        </authorList>
    </citation>
    <scope>NUCLEOTIDE SEQUENCE [LARGE SCALE GENOMIC DNA]</scope>
    <source>
        <tissue evidence="5">Muscle</tissue>
    </source>
</reference>
<dbReference type="Gene3D" id="2.10.25.10">
    <property type="entry name" value="Laminin"/>
    <property type="match status" value="4"/>
</dbReference>
<feature type="domain" description="EGF-like" evidence="4">
    <location>
        <begin position="81"/>
        <end position="122"/>
    </location>
</feature>
<dbReference type="FunFam" id="2.10.25.10:FF:000025">
    <property type="entry name" value="Thrombospondin 3"/>
    <property type="match status" value="1"/>
</dbReference>
<accession>A0A4Z2FEX4</accession>
<dbReference type="CDD" id="cd00054">
    <property type="entry name" value="EGF_CA"/>
    <property type="match status" value="2"/>
</dbReference>
<dbReference type="PANTHER" id="PTHR10199:SF116">
    <property type="entry name" value="THROMBOSPONDIN 4A"/>
    <property type="match status" value="1"/>
</dbReference>
<gene>
    <name evidence="5" type="primary">thbs4b_1</name>
    <name evidence="5" type="ORF">EYF80_050350</name>
</gene>